<evidence type="ECO:0000313" key="1">
    <source>
        <dbReference type="EMBL" id="PSR76978.1"/>
    </source>
</evidence>
<dbReference type="EMBL" id="KZ678681">
    <property type="protein sequence ID" value="PSR76978.1"/>
    <property type="molecule type" value="Genomic_DNA"/>
</dbReference>
<reference evidence="1 2" key="1">
    <citation type="journal article" date="2018" name="Mycol. Prog.">
        <title>Coniella lustricola, a new species from submerged detritus.</title>
        <authorList>
            <person name="Raudabaugh D.B."/>
            <person name="Iturriaga T."/>
            <person name="Carver A."/>
            <person name="Mondo S."/>
            <person name="Pangilinan J."/>
            <person name="Lipzen A."/>
            <person name="He G."/>
            <person name="Amirebrahimi M."/>
            <person name="Grigoriev I.V."/>
            <person name="Miller A.N."/>
        </authorList>
    </citation>
    <scope>NUCLEOTIDE SEQUENCE [LARGE SCALE GENOMIC DNA]</scope>
    <source>
        <strain evidence="1 2">B22-T-1</strain>
    </source>
</reference>
<gene>
    <name evidence="1" type="ORF">BD289DRAFT_164406</name>
</gene>
<name>A0A2T2ZUD1_9PEZI</name>
<dbReference type="Proteomes" id="UP000241462">
    <property type="component" value="Unassembled WGS sequence"/>
</dbReference>
<protein>
    <submittedName>
        <fullName evidence="1">Uncharacterized protein</fullName>
    </submittedName>
</protein>
<dbReference type="AlphaFoldDB" id="A0A2T2ZUD1"/>
<keyword evidence="2" id="KW-1185">Reference proteome</keyword>
<accession>A0A2T2ZUD1</accession>
<sequence length="112" mass="12430">MMARAMAVVNIGVRSILFVSLFISLGGLGHAALHLVAICRQDQQCQRQLLRNRLSIQLLQAVCCLGLCVRVLLKRSNLSPRSSVIINPYISMDMCKHRHYVTQSLASGILAR</sequence>
<proteinExistence type="predicted"/>
<organism evidence="1 2">
    <name type="scientific">Coniella lustricola</name>
    <dbReference type="NCBI Taxonomy" id="2025994"/>
    <lineage>
        <taxon>Eukaryota</taxon>
        <taxon>Fungi</taxon>
        <taxon>Dikarya</taxon>
        <taxon>Ascomycota</taxon>
        <taxon>Pezizomycotina</taxon>
        <taxon>Sordariomycetes</taxon>
        <taxon>Sordariomycetidae</taxon>
        <taxon>Diaporthales</taxon>
        <taxon>Schizoparmaceae</taxon>
        <taxon>Coniella</taxon>
    </lineage>
</organism>
<evidence type="ECO:0000313" key="2">
    <source>
        <dbReference type="Proteomes" id="UP000241462"/>
    </source>
</evidence>
<dbReference type="InParanoid" id="A0A2T2ZUD1"/>